<dbReference type="InterPro" id="IPR050253">
    <property type="entry name" value="Seed_Storage-Functional"/>
</dbReference>
<gene>
    <name evidence="3" type="ORF">AXG93_167s1060</name>
</gene>
<comment type="caution">
    <text evidence="3">The sequence shown here is derived from an EMBL/GenBank/DDBJ whole genome shotgun (WGS) entry which is preliminary data.</text>
</comment>
<keyword evidence="4" id="KW-1185">Reference proteome</keyword>
<dbReference type="SMR" id="A0A176WPZ9"/>
<dbReference type="PANTHER" id="PTHR31189">
    <property type="entry name" value="OS03G0336100 PROTEIN-RELATED"/>
    <property type="match status" value="1"/>
</dbReference>
<name>A0A176WPZ9_MARPO</name>
<reference evidence="3" key="1">
    <citation type="submission" date="2016-03" db="EMBL/GenBank/DDBJ databases">
        <title>Mechanisms controlling the formation of the plant cell surface in tip-growing cells are functionally conserved among land plants.</title>
        <authorList>
            <person name="Honkanen S."/>
            <person name="Jones V.A."/>
            <person name="Morieri G."/>
            <person name="Champion C."/>
            <person name="Hetherington A.J."/>
            <person name="Kelly S."/>
            <person name="Saint-Marcoux D."/>
            <person name="Proust H."/>
            <person name="Prescott H."/>
            <person name="Dolan L."/>
        </authorList>
    </citation>
    <scope>NUCLEOTIDE SEQUENCE [LARGE SCALE GENOMIC DNA]</scope>
    <source>
        <tissue evidence="3">Whole gametophyte</tissue>
    </source>
</reference>
<sequence>MAAGRSVRALHTVLLFSQLLLGLKCSSAFNLKVSSLSLFGSSLRPDYPTNVHQNDGGKFELYEARGNGLAFMKISLWGNSIMQPAHFDTDILAHVIEGCAKWGMVYGSGDWVDAVSTLKAGDAFVIPKEAVVWFYNEDESNTFSFIGVGETSCGLKPGRITALPVVGSASMYQGFDDKSVADAWAVEKVTARKVMHNQGSSLFVKLSVKINLSRPEAKAAFNCEYVFPTWTVDPDLYMPGGGKQWTVLASKSVRHSILRKINLAGELIEQYSRSMYGPMFSTNVNQLLYVIKGRGHLVMVEPFKNDQILDTRICEGQVISIPKGYGYLITGDYDEEITHFTVADNSGPAKTFFAGKQSMYLGIPWEILRASFAVGDSIVDKVLHSRTWEYTILPPYGSADSIDQGSAEPEQPTEKEITSEIKGFLFFQPVADEASWRVCVAKA</sequence>
<dbReference type="InterPro" id="IPR011051">
    <property type="entry name" value="RmlC_Cupin_sf"/>
</dbReference>
<feature type="signal peptide" evidence="1">
    <location>
        <begin position="1"/>
        <end position="28"/>
    </location>
</feature>
<dbReference type="Proteomes" id="UP000077202">
    <property type="component" value="Unassembled WGS sequence"/>
</dbReference>
<evidence type="ECO:0000313" key="3">
    <source>
        <dbReference type="EMBL" id="OAE34595.1"/>
    </source>
</evidence>
<dbReference type="InterPro" id="IPR014710">
    <property type="entry name" value="RmlC-like_jellyroll"/>
</dbReference>
<dbReference type="EMBL" id="LVLJ01000377">
    <property type="protein sequence ID" value="OAE34595.1"/>
    <property type="molecule type" value="Genomic_DNA"/>
</dbReference>
<keyword evidence="1" id="KW-0732">Signal</keyword>
<evidence type="ECO:0000256" key="1">
    <source>
        <dbReference type="SAM" id="SignalP"/>
    </source>
</evidence>
<dbReference type="Pfam" id="PF00190">
    <property type="entry name" value="Cupin_1"/>
    <property type="match status" value="2"/>
</dbReference>
<proteinExistence type="predicted"/>
<dbReference type="InterPro" id="IPR006045">
    <property type="entry name" value="Cupin_1"/>
</dbReference>
<accession>A0A176WPZ9</accession>
<dbReference type="PANTHER" id="PTHR31189:SF54">
    <property type="entry name" value="11S GLOBULIN SEED STORAGE PROTEIN 2-LIKE"/>
    <property type="match status" value="1"/>
</dbReference>
<feature type="domain" description="Cupin type-1" evidence="2">
    <location>
        <begin position="234"/>
        <end position="380"/>
    </location>
</feature>
<feature type="domain" description="Cupin type-1" evidence="2">
    <location>
        <begin position="41"/>
        <end position="192"/>
    </location>
</feature>
<dbReference type="SMART" id="SM00835">
    <property type="entry name" value="Cupin_1"/>
    <property type="match status" value="2"/>
</dbReference>
<protein>
    <recommendedName>
        <fullName evidence="2">Cupin type-1 domain-containing protein</fullName>
    </recommendedName>
</protein>
<feature type="chain" id="PRO_5008052710" description="Cupin type-1 domain-containing protein" evidence="1">
    <location>
        <begin position="29"/>
        <end position="443"/>
    </location>
</feature>
<dbReference type="SUPFAM" id="SSF51182">
    <property type="entry name" value="RmlC-like cupins"/>
    <property type="match status" value="2"/>
</dbReference>
<evidence type="ECO:0000259" key="2">
    <source>
        <dbReference type="SMART" id="SM00835"/>
    </source>
</evidence>
<dbReference type="Gene3D" id="2.60.120.10">
    <property type="entry name" value="Jelly Rolls"/>
    <property type="match status" value="2"/>
</dbReference>
<dbReference type="AlphaFoldDB" id="A0A176WPZ9"/>
<evidence type="ECO:0000313" key="4">
    <source>
        <dbReference type="Proteomes" id="UP000077202"/>
    </source>
</evidence>
<organism evidence="3 4">
    <name type="scientific">Marchantia polymorpha subsp. ruderalis</name>
    <dbReference type="NCBI Taxonomy" id="1480154"/>
    <lineage>
        <taxon>Eukaryota</taxon>
        <taxon>Viridiplantae</taxon>
        <taxon>Streptophyta</taxon>
        <taxon>Embryophyta</taxon>
        <taxon>Marchantiophyta</taxon>
        <taxon>Marchantiopsida</taxon>
        <taxon>Marchantiidae</taxon>
        <taxon>Marchantiales</taxon>
        <taxon>Marchantiaceae</taxon>
        <taxon>Marchantia</taxon>
    </lineage>
</organism>